<name>A0ABD1B5P7_CARAN</name>
<evidence type="ECO:0000256" key="4">
    <source>
        <dbReference type="ARBA" id="ARBA00022989"/>
    </source>
</evidence>
<dbReference type="GO" id="GO:0016020">
    <property type="term" value="C:membrane"/>
    <property type="evidence" value="ECO:0007669"/>
    <property type="project" value="UniProtKB-SubCell"/>
</dbReference>
<organism evidence="7 8">
    <name type="scientific">Cardamine amara subsp. amara</name>
    <dbReference type="NCBI Taxonomy" id="228776"/>
    <lineage>
        <taxon>Eukaryota</taxon>
        <taxon>Viridiplantae</taxon>
        <taxon>Streptophyta</taxon>
        <taxon>Embryophyta</taxon>
        <taxon>Tracheophyta</taxon>
        <taxon>Spermatophyta</taxon>
        <taxon>Magnoliopsida</taxon>
        <taxon>eudicotyledons</taxon>
        <taxon>Gunneridae</taxon>
        <taxon>Pentapetalae</taxon>
        <taxon>rosids</taxon>
        <taxon>malvids</taxon>
        <taxon>Brassicales</taxon>
        <taxon>Brassicaceae</taxon>
        <taxon>Cardamineae</taxon>
        <taxon>Cardamine</taxon>
    </lineage>
</organism>
<protein>
    <submittedName>
        <fullName evidence="7">Metal transporter Nramp6</fullName>
    </submittedName>
</protein>
<keyword evidence="3 6" id="KW-0812">Transmembrane</keyword>
<dbReference type="Proteomes" id="UP001558713">
    <property type="component" value="Unassembled WGS sequence"/>
</dbReference>
<proteinExistence type="inferred from homology"/>
<dbReference type="PANTHER" id="PTHR11706:SF108">
    <property type="entry name" value="METAL TRANSPORTER NRAMP6"/>
    <property type="match status" value="1"/>
</dbReference>
<evidence type="ECO:0000256" key="2">
    <source>
        <dbReference type="ARBA" id="ARBA00009965"/>
    </source>
</evidence>
<evidence type="ECO:0000256" key="1">
    <source>
        <dbReference type="ARBA" id="ARBA00004141"/>
    </source>
</evidence>
<dbReference type="PANTHER" id="PTHR11706">
    <property type="entry name" value="SOLUTE CARRIER PROTEIN FAMILY 11 MEMBER"/>
    <property type="match status" value="1"/>
</dbReference>
<evidence type="ECO:0000313" key="7">
    <source>
        <dbReference type="EMBL" id="KAL1213818.1"/>
    </source>
</evidence>
<accession>A0ABD1B5P7</accession>
<keyword evidence="5 6" id="KW-0472">Membrane</keyword>
<comment type="similarity">
    <text evidence="2">Belongs to the NRAMP (TC 2.A.55) family.</text>
</comment>
<sequence length="124" mass="13645">MRVGPQALQSLLDLRFLVDLWLDLRFLGFLDLRLEPCLRNFLTRCLARIPSLIVALICGSAGAGKLIIIASRILSSELPFALVPLLKFTSSKTKMGSHANSILISSVTWIICDLFSKKVSGILC</sequence>
<gene>
    <name evidence="7" type="ORF">V5N11_009995</name>
</gene>
<evidence type="ECO:0000256" key="6">
    <source>
        <dbReference type="SAM" id="Phobius"/>
    </source>
</evidence>
<dbReference type="EMBL" id="JBANAX010000332">
    <property type="protein sequence ID" value="KAL1213818.1"/>
    <property type="molecule type" value="Genomic_DNA"/>
</dbReference>
<evidence type="ECO:0000256" key="5">
    <source>
        <dbReference type="ARBA" id="ARBA00023136"/>
    </source>
</evidence>
<dbReference type="AlphaFoldDB" id="A0ABD1B5P7"/>
<evidence type="ECO:0000313" key="8">
    <source>
        <dbReference type="Proteomes" id="UP001558713"/>
    </source>
</evidence>
<evidence type="ECO:0000256" key="3">
    <source>
        <dbReference type="ARBA" id="ARBA00022692"/>
    </source>
</evidence>
<keyword evidence="4 6" id="KW-1133">Transmembrane helix</keyword>
<dbReference type="Pfam" id="PF01566">
    <property type="entry name" value="Nramp"/>
    <property type="match status" value="1"/>
</dbReference>
<dbReference type="PRINTS" id="PR00447">
    <property type="entry name" value="NATRESASSCMP"/>
</dbReference>
<comment type="caution">
    <text evidence="7">The sequence shown here is derived from an EMBL/GenBank/DDBJ whole genome shotgun (WGS) entry which is preliminary data.</text>
</comment>
<comment type="subcellular location">
    <subcellularLocation>
        <location evidence="1">Membrane</location>
        <topology evidence="1">Multi-pass membrane protein</topology>
    </subcellularLocation>
</comment>
<feature type="transmembrane region" description="Helical" evidence="6">
    <location>
        <begin position="52"/>
        <end position="75"/>
    </location>
</feature>
<dbReference type="InterPro" id="IPR001046">
    <property type="entry name" value="NRAMP_fam"/>
</dbReference>
<reference evidence="7 8" key="1">
    <citation type="submission" date="2024-04" db="EMBL/GenBank/DDBJ databases">
        <title>Genome assembly C_amara_ONT_v2.</title>
        <authorList>
            <person name="Yant L."/>
            <person name="Moore C."/>
            <person name="Slenker M."/>
        </authorList>
    </citation>
    <scope>NUCLEOTIDE SEQUENCE [LARGE SCALE GENOMIC DNA]</scope>
    <source>
        <tissue evidence="7">Leaf</tissue>
    </source>
</reference>
<keyword evidence="8" id="KW-1185">Reference proteome</keyword>